<dbReference type="GO" id="GO:0005524">
    <property type="term" value="F:ATP binding"/>
    <property type="evidence" value="ECO:0007669"/>
    <property type="project" value="UniProtKB-UniRule"/>
</dbReference>
<gene>
    <name evidence="4" type="ORF">ASPCADRAFT_396337</name>
</gene>
<evidence type="ECO:0000313" key="5">
    <source>
        <dbReference type="Proteomes" id="UP000188318"/>
    </source>
</evidence>
<dbReference type="AlphaFoldDB" id="A0A1R3RQT3"/>
<accession>A0A1R3RQT3</accession>
<organism evidence="4 5">
    <name type="scientific">Aspergillus carbonarius (strain ITEM 5010)</name>
    <dbReference type="NCBI Taxonomy" id="602072"/>
    <lineage>
        <taxon>Eukaryota</taxon>
        <taxon>Fungi</taxon>
        <taxon>Dikarya</taxon>
        <taxon>Ascomycota</taxon>
        <taxon>Pezizomycotina</taxon>
        <taxon>Eurotiomycetes</taxon>
        <taxon>Eurotiomycetidae</taxon>
        <taxon>Eurotiales</taxon>
        <taxon>Aspergillaceae</taxon>
        <taxon>Aspergillus</taxon>
        <taxon>Aspergillus subgen. Circumdati</taxon>
    </lineage>
</organism>
<dbReference type="PROSITE" id="PS50975">
    <property type="entry name" value="ATP_GRASP"/>
    <property type="match status" value="1"/>
</dbReference>
<sequence>MTAVTRLQPLPVASPRPYASDKPVTRPLPITLDYTLHDLYALDDDDGPQNIILAYDHPCKFPRDQLSIPSTVQFAYAASFPGADREEEAHNLSMRGVAQRYSFVAGRTSVILVDLSGSGGDDLAAIVNSSKEDILAVYNQLCPDQRPNVQFITNMHDVRLDPDWRAAVVIPKDHLCQFNQLLDPKVHYEILSKRWLALCGLPTPKSKIIDPLPIEARAGRDAEIKRMLHAVQIHDLPFVVKVSIAASGRGTYVVNSESDRARTFNELQTFLEDIFDKVHEQNERLYPASFVIQELVPGEAHGVSFFVTKRGRLVYLATSQQRFDNDGCWQGARVSYLLEPALQHRYRNTLEVLTKALHRKGYYGPAGADIMTDHNGKQVIVDVNPRVTGSYQLGLLKSHFIQRGLVEAAVLTRLIMRCTRSTFEGQFAREILEGRMIINSWVHDSKRESSYATVTVGGEDAVQLDRLIRIIETFVKTGEYS</sequence>
<dbReference type="EMBL" id="KV907498">
    <property type="protein sequence ID" value="OOF96834.1"/>
    <property type="molecule type" value="Genomic_DNA"/>
</dbReference>
<dbReference type="Pfam" id="PF02655">
    <property type="entry name" value="ATP-grasp_3"/>
    <property type="match status" value="1"/>
</dbReference>
<keyword evidence="1" id="KW-0067">ATP-binding</keyword>
<evidence type="ECO:0000256" key="2">
    <source>
        <dbReference type="SAM" id="MobiDB-lite"/>
    </source>
</evidence>
<dbReference type="SUPFAM" id="SSF56059">
    <property type="entry name" value="Glutathione synthetase ATP-binding domain-like"/>
    <property type="match status" value="1"/>
</dbReference>
<evidence type="ECO:0000313" key="4">
    <source>
        <dbReference type="EMBL" id="OOF96834.1"/>
    </source>
</evidence>
<dbReference type="STRING" id="602072.A0A1R3RQT3"/>
<keyword evidence="1" id="KW-0547">Nucleotide-binding</keyword>
<feature type="region of interest" description="Disordered" evidence="2">
    <location>
        <begin position="1"/>
        <end position="21"/>
    </location>
</feature>
<dbReference type="InterPro" id="IPR011761">
    <property type="entry name" value="ATP-grasp"/>
</dbReference>
<proteinExistence type="predicted"/>
<protein>
    <recommendedName>
        <fullName evidence="3">ATP-grasp domain-containing protein</fullName>
    </recommendedName>
</protein>
<dbReference type="VEuPathDB" id="FungiDB:ASPCADRAFT_396337"/>
<feature type="domain" description="ATP-grasp" evidence="3">
    <location>
        <begin position="193"/>
        <end position="416"/>
    </location>
</feature>
<evidence type="ECO:0000259" key="3">
    <source>
        <dbReference type="PROSITE" id="PS50975"/>
    </source>
</evidence>
<dbReference type="InterPro" id="IPR053269">
    <property type="entry name" value="Asp-Met_ligase"/>
</dbReference>
<name>A0A1R3RQT3_ASPC5</name>
<dbReference type="OrthoDB" id="5946236at2759"/>
<dbReference type="PANTHER" id="PTHR37018">
    <property type="entry name" value="CULTURE SPECIFIC PROTEIN, PUTATIVE (AFU_ORTHOLOGUE AFUA_2G00130)-RELATED"/>
    <property type="match status" value="1"/>
</dbReference>
<keyword evidence="5" id="KW-1185">Reference proteome</keyword>
<dbReference type="PANTHER" id="PTHR37018:SF1">
    <property type="entry name" value="CULTURE SPECIFIC PROTEIN, PUTATIVE (AFU_ORTHOLOGUE AFUA_2G00130)-RELATED"/>
    <property type="match status" value="1"/>
</dbReference>
<evidence type="ECO:0000256" key="1">
    <source>
        <dbReference type="PROSITE-ProRule" id="PRU00409"/>
    </source>
</evidence>
<dbReference type="OMA" id="RENEHMA"/>
<reference evidence="5" key="1">
    <citation type="journal article" date="2017" name="Genome Biol.">
        <title>Comparative genomics reveals high biological diversity and specific adaptations in the industrially and medically important fungal genus Aspergillus.</title>
        <authorList>
            <person name="de Vries R.P."/>
            <person name="Riley R."/>
            <person name="Wiebenga A."/>
            <person name="Aguilar-Osorio G."/>
            <person name="Amillis S."/>
            <person name="Uchima C.A."/>
            <person name="Anderluh G."/>
            <person name="Asadollahi M."/>
            <person name="Askin M."/>
            <person name="Barry K."/>
            <person name="Battaglia E."/>
            <person name="Bayram O."/>
            <person name="Benocci T."/>
            <person name="Braus-Stromeyer S.A."/>
            <person name="Caldana C."/>
            <person name="Canovas D."/>
            <person name="Cerqueira G.C."/>
            <person name="Chen F."/>
            <person name="Chen W."/>
            <person name="Choi C."/>
            <person name="Clum A."/>
            <person name="Dos Santos R.A."/>
            <person name="Damasio A.R."/>
            <person name="Diallinas G."/>
            <person name="Emri T."/>
            <person name="Fekete E."/>
            <person name="Flipphi M."/>
            <person name="Freyberg S."/>
            <person name="Gallo A."/>
            <person name="Gournas C."/>
            <person name="Habgood R."/>
            <person name="Hainaut M."/>
            <person name="Harispe M.L."/>
            <person name="Henrissat B."/>
            <person name="Hilden K.S."/>
            <person name="Hope R."/>
            <person name="Hossain A."/>
            <person name="Karabika E."/>
            <person name="Karaffa L."/>
            <person name="Karanyi Z."/>
            <person name="Krasevec N."/>
            <person name="Kuo A."/>
            <person name="Kusch H."/>
            <person name="LaButti K."/>
            <person name="Lagendijk E.L."/>
            <person name="Lapidus A."/>
            <person name="Levasseur A."/>
            <person name="Lindquist E."/>
            <person name="Lipzen A."/>
            <person name="Logrieco A.F."/>
            <person name="MacCabe A."/>
            <person name="Maekelae M.R."/>
            <person name="Malavazi I."/>
            <person name="Melin P."/>
            <person name="Meyer V."/>
            <person name="Mielnichuk N."/>
            <person name="Miskei M."/>
            <person name="Molnar A.P."/>
            <person name="Mule G."/>
            <person name="Ngan C.Y."/>
            <person name="Orejas M."/>
            <person name="Orosz E."/>
            <person name="Ouedraogo J.P."/>
            <person name="Overkamp K.M."/>
            <person name="Park H.-S."/>
            <person name="Perrone G."/>
            <person name="Piumi F."/>
            <person name="Punt P.J."/>
            <person name="Ram A.F."/>
            <person name="Ramon A."/>
            <person name="Rauscher S."/>
            <person name="Record E."/>
            <person name="Riano-Pachon D.M."/>
            <person name="Robert V."/>
            <person name="Roehrig J."/>
            <person name="Ruller R."/>
            <person name="Salamov A."/>
            <person name="Salih N.S."/>
            <person name="Samson R.A."/>
            <person name="Sandor E."/>
            <person name="Sanguinetti M."/>
            <person name="Schuetze T."/>
            <person name="Sepcic K."/>
            <person name="Shelest E."/>
            <person name="Sherlock G."/>
            <person name="Sophianopoulou V."/>
            <person name="Squina F.M."/>
            <person name="Sun H."/>
            <person name="Susca A."/>
            <person name="Todd R.B."/>
            <person name="Tsang A."/>
            <person name="Unkles S.E."/>
            <person name="van de Wiele N."/>
            <person name="van Rossen-Uffink D."/>
            <person name="Oliveira J.V."/>
            <person name="Vesth T.C."/>
            <person name="Visser J."/>
            <person name="Yu J.-H."/>
            <person name="Zhou M."/>
            <person name="Andersen M.R."/>
            <person name="Archer D.B."/>
            <person name="Baker S.E."/>
            <person name="Benoit I."/>
            <person name="Brakhage A.A."/>
            <person name="Braus G.H."/>
            <person name="Fischer R."/>
            <person name="Frisvad J.C."/>
            <person name="Goldman G.H."/>
            <person name="Houbraken J."/>
            <person name="Oakley B."/>
            <person name="Pocsi I."/>
            <person name="Scazzocchio C."/>
            <person name="Seiboth B."/>
            <person name="vanKuyk P.A."/>
            <person name="Wortman J."/>
            <person name="Dyer P.S."/>
            <person name="Grigoriev I.V."/>
        </authorList>
    </citation>
    <scope>NUCLEOTIDE SEQUENCE [LARGE SCALE GENOMIC DNA]</scope>
    <source>
        <strain evidence="5">ITEM 5010</strain>
    </source>
</reference>
<dbReference type="GO" id="GO:0046872">
    <property type="term" value="F:metal ion binding"/>
    <property type="evidence" value="ECO:0007669"/>
    <property type="project" value="InterPro"/>
</dbReference>
<dbReference type="Gene3D" id="3.30.470.20">
    <property type="entry name" value="ATP-grasp fold, B domain"/>
    <property type="match status" value="1"/>
</dbReference>
<dbReference type="Proteomes" id="UP000188318">
    <property type="component" value="Unassembled WGS sequence"/>
</dbReference>
<dbReference type="InterPro" id="IPR003806">
    <property type="entry name" value="ATP-grasp_PylC-type"/>
</dbReference>